<keyword evidence="1" id="KW-0812">Transmembrane</keyword>
<dbReference type="Proteomes" id="UP000001072">
    <property type="component" value="Unassembled WGS sequence"/>
</dbReference>
<dbReference type="KEGG" id="mlr:MELLADRAFT_102931"/>
<feature type="transmembrane region" description="Helical" evidence="1">
    <location>
        <begin position="94"/>
        <end position="117"/>
    </location>
</feature>
<keyword evidence="1" id="KW-1133">Transmembrane helix</keyword>
<dbReference type="InParanoid" id="F4R8M5"/>
<evidence type="ECO:0000256" key="1">
    <source>
        <dbReference type="SAM" id="Phobius"/>
    </source>
</evidence>
<keyword evidence="3" id="KW-1185">Reference proteome</keyword>
<dbReference type="EMBL" id="GL883093">
    <property type="protein sequence ID" value="EGG11087.1"/>
    <property type="molecule type" value="Genomic_DNA"/>
</dbReference>
<evidence type="ECO:0000313" key="2">
    <source>
        <dbReference type="EMBL" id="EGG11087.1"/>
    </source>
</evidence>
<organism evidence="3">
    <name type="scientific">Melampsora larici-populina (strain 98AG31 / pathotype 3-4-7)</name>
    <name type="common">Poplar leaf rust fungus</name>
    <dbReference type="NCBI Taxonomy" id="747676"/>
    <lineage>
        <taxon>Eukaryota</taxon>
        <taxon>Fungi</taxon>
        <taxon>Dikarya</taxon>
        <taxon>Basidiomycota</taxon>
        <taxon>Pucciniomycotina</taxon>
        <taxon>Pucciniomycetes</taxon>
        <taxon>Pucciniales</taxon>
        <taxon>Melampsoraceae</taxon>
        <taxon>Melampsora</taxon>
    </lineage>
</organism>
<dbReference type="AlphaFoldDB" id="F4R8M5"/>
<name>F4R8M5_MELLP</name>
<dbReference type="GeneID" id="18921814"/>
<evidence type="ECO:0000313" key="3">
    <source>
        <dbReference type="Proteomes" id="UP000001072"/>
    </source>
</evidence>
<protein>
    <submittedName>
        <fullName evidence="2">Uncharacterized protein</fullName>
    </submittedName>
</protein>
<accession>F4R8M5</accession>
<reference evidence="3" key="1">
    <citation type="journal article" date="2011" name="Proc. Natl. Acad. Sci. U.S.A.">
        <title>Obligate biotrophy features unraveled by the genomic analysis of rust fungi.</title>
        <authorList>
            <person name="Duplessis S."/>
            <person name="Cuomo C.A."/>
            <person name="Lin Y.-C."/>
            <person name="Aerts A."/>
            <person name="Tisserant E."/>
            <person name="Veneault-Fourrey C."/>
            <person name="Joly D.L."/>
            <person name="Hacquard S."/>
            <person name="Amselem J."/>
            <person name="Cantarel B.L."/>
            <person name="Chiu R."/>
            <person name="Coutinho P.M."/>
            <person name="Feau N."/>
            <person name="Field M."/>
            <person name="Frey P."/>
            <person name="Gelhaye E."/>
            <person name="Goldberg J."/>
            <person name="Grabherr M.G."/>
            <person name="Kodira C.D."/>
            <person name="Kohler A."/>
            <person name="Kuees U."/>
            <person name="Lindquist E.A."/>
            <person name="Lucas S.M."/>
            <person name="Mago R."/>
            <person name="Mauceli E."/>
            <person name="Morin E."/>
            <person name="Murat C."/>
            <person name="Pangilinan J.L."/>
            <person name="Park R."/>
            <person name="Pearson M."/>
            <person name="Quesneville H."/>
            <person name="Rouhier N."/>
            <person name="Sakthikumar S."/>
            <person name="Salamov A.A."/>
            <person name="Schmutz J."/>
            <person name="Selles B."/>
            <person name="Shapiro H."/>
            <person name="Tanguay P."/>
            <person name="Tuskan G.A."/>
            <person name="Henrissat B."/>
            <person name="Van de Peer Y."/>
            <person name="Rouze P."/>
            <person name="Ellis J.G."/>
            <person name="Dodds P.N."/>
            <person name="Schein J.E."/>
            <person name="Zhong S."/>
            <person name="Hamelin R.C."/>
            <person name="Grigoriev I.V."/>
            <person name="Szabo L.J."/>
            <person name="Martin F."/>
        </authorList>
    </citation>
    <scope>NUCLEOTIDE SEQUENCE [LARGE SCALE GENOMIC DNA]</scope>
    <source>
        <strain evidence="3">98AG31 / pathotype 3-4-7</strain>
    </source>
</reference>
<gene>
    <name evidence="2" type="ORF">MELLADRAFT_102931</name>
</gene>
<keyword evidence="1" id="KW-0472">Membrane</keyword>
<dbReference type="VEuPathDB" id="FungiDB:MELLADRAFT_102931"/>
<dbReference type="HOGENOM" id="CLU_1816217_0_0_1"/>
<sequence>MSFLALKEEIDQKFKELGLAMESATGEELQVSNSNGAVTSESGELIFMSASVKANSNCTRTEFENEDRCSTVPEYRDVNLATASTSGKKFTMSFITVGFFMLFAIISILGLIITTWASRWLMTFGATDLCDSLSSTYTIPEF</sequence>
<dbReference type="RefSeq" id="XP_007405689.1">
    <property type="nucleotide sequence ID" value="XM_007405627.1"/>
</dbReference>
<proteinExistence type="predicted"/>